<dbReference type="PANTHER" id="PTHR43050">
    <property type="entry name" value="SERINE / THREONINE RACEMASE FAMILY MEMBER"/>
    <property type="match status" value="1"/>
</dbReference>
<dbReference type="GO" id="GO:0070179">
    <property type="term" value="P:D-serine biosynthetic process"/>
    <property type="evidence" value="ECO:0007669"/>
    <property type="project" value="TreeGrafter"/>
</dbReference>
<reference evidence="4" key="1">
    <citation type="submission" date="2018-05" db="EMBL/GenBank/DDBJ databases">
        <authorList>
            <person name="Lanie J.A."/>
            <person name="Ng W.-L."/>
            <person name="Kazmierczak K.M."/>
            <person name="Andrzejewski T.M."/>
            <person name="Davidsen T.M."/>
            <person name="Wayne K.J."/>
            <person name="Tettelin H."/>
            <person name="Glass J.I."/>
            <person name="Rusch D."/>
            <person name="Podicherti R."/>
            <person name="Tsui H.-C.T."/>
            <person name="Winkler M.E."/>
        </authorList>
    </citation>
    <scope>NUCLEOTIDE SEQUENCE</scope>
</reference>
<dbReference type="GO" id="GO:0003941">
    <property type="term" value="F:L-serine ammonia-lyase activity"/>
    <property type="evidence" value="ECO:0007669"/>
    <property type="project" value="TreeGrafter"/>
</dbReference>
<keyword evidence="2" id="KW-0663">Pyridoxal phosphate</keyword>
<protein>
    <recommendedName>
        <fullName evidence="3">Tryptophan synthase beta chain-like PALP domain-containing protein</fullName>
    </recommendedName>
</protein>
<evidence type="ECO:0000256" key="2">
    <source>
        <dbReference type="ARBA" id="ARBA00022898"/>
    </source>
</evidence>
<comment type="cofactor">
    <cofactor evidence="1">
        <name>pyridoxal 5'-phosphate</name>
        <dbReference type="ChEBI" id="CHEBI:597326"/>
    </cofactor>
</comment>
<dbReference type="InterPro" id="IPR001926">
    <property type="entry name" value="TrpB-like_PALP"/>
</dbReference>
<feature type="domain" description="Tryptophan synthase beta chain-like PALP" evidence="3">
    <location>
        <begin position="2"/>
        <end position="132"/>
    </location>
</feature>
<dbReference type="EMBL" id="UINC01183999">
    <property type="protein sequence ID" value="SVD95011.1"/>
    <property type="molecule type" value="Genomic_DNA"/>
</dbReference>
<dbReference type="InterPro" id="IPR036052">
    <property type="entry name" value="TrpB-like_PALP_sf"/>
</dbReference>
<dbReference type="GO" id="GO:0005524">
    <property type="term" value="F:ATP binding"/>
    <property type="evidence" value="ECO:0007669"/>
    <property type="project" value="TreeGrafter"/>
</dbReference>
<dbReference type="GO" id="GO:0030378">
    <property type="term" value="F:serine racemase activity"/>
    <property type="evidence" value="ECO:0007669"/>
    <property type="project" value="TreeGrafter"/>
</dbReference>
<gene>
    <name evidence="4" type="ORF">METZ01_LOCUS447865</name>
</gene>
<accession>A0A382ZHQ9</accession>
<dbReference type="GO" id="GO:0018114">
    <property type="term" value="F:threonine racemase activity"/>
    <property type="evidence" value="ECO:0007669"/>
    <property type="project" value="TreeGrafter"/>
</dbReference>
<dbReference type="SUPFAM" id="SSF53686">
    <property type="entry name" value="Tryptophan synthase beta subunit-like PLP-dependent enzymes"/>
    <property type="match status" value="1"/>
</dbReference>
<dbReference type="GO" id="GO:0000287">
    <property type="term" value="F:magnesium ion binding"/>
    <property type="evidence" value="ECO:0007669"/>
    <property type="project" value="TreeGrafter"/>
</dbReference>
<dbReference type="Gene3D" id="3.40.50.1100">
    <property type="match status" value="1"/>
</dbReference>
<name>A0A382ZHQ9_9ZZZZ</name>
<evidence type="ECO:0000259" key="3">
    <source>
        <dbReference type="Pfam" id="PF00291"/>
    </source>
</evidence>
<evidence type="ECO:0000313" key="4">
    <source>
        <dbReference type="EMBL" id="SVD95011.1"/>
    </source>
</evidence>
<organism evidence="4">
    <name type="scientific">marine metagenome</name>
    <dbReference type="NCBI Taxonomy" id="408172"/>
    <lineage>
        <taxon>unclassified sequences</taxon>
        <taxon>metagenomes</taxon>
        <taxon>ecological metagenomes</taxon>
    </lineage>
</organism>
<sequence length="152" mass="15917">LDVIVTPIGGGGLLAGSALVSEVEGIRVYGAEPAGADDAARSLKSGIRVLEHVPDTICDGLLTTVGERNWGVIQQRVEDILVASDDDTVAAMYLIWTRMKQIVEPSSAVCLAAILKAKNLFAGQRIGVILTGGNVDLADLPFQIGNKSGYLT</sequence>
<evidence type="ECO:0000256" key="1">
    <source>
        <dbReference type="ARBA" id="ARBA00001933"/>
    </source>
</evidence>
<feature type="non-terminal residue" evidence="4">
    <location>
        <position position="1"/>
    </location>
</feature>
<dbReference type="Pfam" id="PF00291">
    <property type="entry name" value="PALP"/>
    <property type="match status" value="1"/>
</dbReference>
<dbReference type="GO" id="GO:0030170">
    <property type="term" value="F:pyridoxal phosphate binding"/>
    <property type="evidence" value="ECO:0007669"/>
    <property type="project" value="TreeGrafter"/>
</dbReference>
<proteinExistence type="predicted"/>
<dbReference type="AlphaFoldDB" id="A0A382ZHQ9"/>
<dbReference type="PANTHER" id="PTHR43050:SF1">
    <property type="entry name" value="SERINE RACEMASE"/>
    <property type="match status" value="1"/>
</dbReference>